<feature type="compositionally biased region" description="Low complexity" evidence="1">
    <location>
        <begin position="35"/>
        <end position="59"/>
    </location>
</feature>
<feature type="signal peptide" evidence="2">
    <location>
        <begin position="1"/>
        <end position="17"/>
    </location>
</feature>
<organism evidence="4">
    <name type="scientific">Cladocopium goreaui</name>
    <dbReference type="NCBI Taxonomy" id="2562237"/>
    <lineage>
        <taxon>Eukaryota</taxon>
        <taxon>Sar</taxon>
        <taxon>Alveolata</taxon>
        <taxon>Dinophyceae</taxon>
        <taxon>Suessiales</taxon>
        <taxon>Symbiodiniaceae</taxon>
        <taxon>Cladocopium</taxon>
    </lineage>
</organism>
<dbReference type="SUPFAM" id="SSF57414">
    <property type="entry name" value="Hairpin loop containing domain-like"/>
    <property type="match status" value="1"/>
</dbReference>
<feature type="domain" description="Apple" evidence="3">
    <location>
        <begin position="159"/>
        <end position="204"/>
    </location>
</feature>
<accession>A0A9P1D4W5</accession>
<proteinExistence type="predicted"/>
<feature type="chain" id="PRO_5043271014" evidence="2">
    <location>
        <begin position="18"/>
        <end position="224"/>
    </location>
</feature>
<comment type="caution">
    <text evidence="4">The sequence shown here is derived from an EMBL/GenBank/DDBJ whole genome shotgun (WGS) entry which is preliminary data.</text>
</comment>
<dbReference type="EMBL" id="CAMXCT020003335">
    <property type="protein sequence ID" value="CAL1157308.1"/>
    <property type="molecule type" value="Genomic_DNA"/>
</dbReference>
<dbReference type="InterPro" id="IPR003609">
    <property type="entry name" value="Pan_app"/>
</dbReference>
<sequence>MARILATLAVLFAIGFAQDAPAAESSETPEDSPSADVAAPIDIPEAPAPEEPIAAAPVEPEAPEPEPVVAAPIATQPPPVAPAAPIATPAPVAPVAPVAPAAPAAPVSGNPAVVEIPEAPEGLEGDNLITYHREAYLSALASANIIGSKGCWLYGDYINGVPNIRDPVNCARACESDEKCYHWNFQVMSKRCDFKAENGGVNRDISDWITGDAVRYLTAPPIVP</sequence>
<gene>
    <name evidence="4" type="ORF">C1SCF055_LOCUS29757</name>
</gene>
<reference evidence="5 6" key="2">
    <citation type="submission" date="2024-05" db="EMBL/GenBank/DDBJ databases">
        <authorList>
            <person name="Chen Y."/>
            <person name="Shah S."/>
            <person name="Dougan E. K."/>
            <person name="Thang M."/>
            <person name="Chan C."/>
        </authorList>
    </citation>
    <scope>NUCLEOTIDE SEQUENCE [LARGE SCALE GENOMIC DNA]</scope>
</reference>
<dbReference type="OrthoDB" id="445940at2759"/>
<evidence type="ECO:0000259" key="3">
    <source>
        <dbReference type="Pfam" id="PF00024"/>
    </source>
</evidence>
<dbReference type="Proteomes" id="UP001152797">
    <property type="component" value="Unassembled WGS sequence"/>
</dbReference>
<keyword evidence="6" id="KW-1185">Reference proteome</keyword>
<reference evidence="4" key="1">
    <citation type="submission" date="2022-10" db="EMBL/GenBank/DDBJ databases">
        <authorList>
            <person name="Chen Y."/>
            <person name="Dougan E. K."/>
            <person name="Chan C."/>
            <person name="Rhodes N."/>
            <person name="Thang M."/>
        </authorList>
    </citation>
    <scope>NUCLEOTIDE SEQUENCE</scope>
</reference>
<dbReference type="EMBL" id="CAMXCT030003335">
    <property type="protein sequence ID" value="CAL4791245.1"/>
    <property type="molecule type" value="Genomic_DNA"/>
</dbReference>
<evidence type="ECO:0000313" key="5">
    <source>
        <dbReference type="EMBL" id="CAL4791245.1"/>
    </source>
</evidence>
<evidence type="ECO:0000256" key="1">
    <source>
        <dbReference type="SAM" id="MobiDB-lite"/>
    </source>
</evidence>
<keyword evidence="2" id="KW-0732">Signal</keyword>
<name>A0A9P1D4W5_9DINO</name>
<evidence type="ECO:0000313" key="4">
    <source>
        <dbReference type="EMBL" id="CAI4003933.1"/>
    </source>
</evidence>
<dbReference type="AlphaFoldDB" id="A0A9P1D4W5"/>
<dbReference type="Gene3D" id="3.50.4.10">
    <property type="entry name" value="Hepatocyte Growth Factor"/>
    <property type="match status" value="1"/>
</dbReference>
<feature type="region of interest" description="Disordered" evidence="1">
    <location>
        <begin position="20"/>
        <end position="74"/>
    </location>
</feature>
<evidence type="ECO:0000256" key="2">
    <source>
        <dbReference type="SAM" id="SignalP"/>
    </source>
</evidence>
<dbReference type="EMBL" id="CAMXCT010003335">
    <property type="protein sequence ID" value="CAI4003933.1"/>
    <property type="molecule type" value="Genomic_DNA"/>
</dbReference>
<evidence type="ECO:0000313" key="6">
    <source>
        <dbReference type="Proteomes" id="UP001152797"/>
    </source>
</evidence>
<dbReference type="Pfam" id="PF00024">
    <property type="entry name" value="PAN_1"/>
    <property type="match status" value="1"/>
</dbReference>
<protein>
    <submittedName>
        <fullName evidence="5">Apple domain-containing protein</fullName>
    </submittedName>
</protein>